<evidence type="ECO:0000256" key="1">
    <source>
        <dbReference type="ARBA" id="ARBA00004123"/>
    </source>
</evidence>
<sequence length="439" mass="49255">MNGKNAHPFSDLSYPTAVQASLQSGASFARYDPTGKFVVAGLPTGRAAVWDLDTKAPIRWLQGHVKAVTSADWSRNSRFVLTASKDWNVVIWDLASDVDPPQRYTTIRFDAPVLSASFHPRNMQIVLVLLATGDAYLVDLRKEFQGRVELVEEVEEEEEFSNRAALTVAKFDPSGRYIFVGTSQGTILVFNTRSKTLIARHKIAGAGVVIMRGLGFTKGGRRLITNSSDRTLRQFNLPIYPPYEEGEVMEQELEPTLRFSDPIGRVAWHNMAYSPDGEWLAGGSADPATHQIYIWNITSDGSFVTALDGGREPLLDVTWHPSAPAIASTTNSGNILLWHCPAPERWGAFAGGFEEMDENVVYEEREDEFDIEDEAEITKRKQKEEDEYVDVMGENEVEPAEQLARQEEKDEDILWAESEPDKDDKKWTMKVLLADESDY</sequence>
<evidence type="ECO:0000256" key="4">
    <source>
        <dbReference type="ARBA" id="ARBA00023242"/>
    </source>
</evidence>
<name>A0A0H2RF04_9AGAM</name>
<reference evidence="7 8" key="1">
    <citation type="submission" date="2015-04" db="EMBL/GenBank/DDBJ databases">
        <title>Complete genome sequence of Schizopora paradoxa KUC8140, a cosmopolitan wood degrader in East Asia.</title>
        <authorList>
            <consortium name="DOE Joint Genome Institute"/>
            <person name="Min B."/>
            <person name="Park H."/>
            <person name="Jang Y."/>
            <person name="Kim J.-J."/>
            <person name="Kim K.H."/>
            <person name="Pangilinan J."/>
            <person name="Lipzen A."/>
            <person name="Riley R."/>
            <person name="Grigoriev I.V."/>
            <person name="Spatafora J.W."/>
            <person name="Choi I.-G."/>
        </authorList>
    </citation>
    <scope>NUCLEOTIDE SEQUENCE [LARGE SCALE GENOMIC DNA]</scope>
    <source>
        <strain evidence="7 8">KUC8140</strain>
    </source>
</reference>
<comment type="subcellular location">
    <subcellularLocation>
        <location evidence="1">Nucleus</location>
    </subcellularLocation>
</comment>
<protein>
    <submittedName>
        <fullName evidence="7">WD40 repeat-like protein</fullName>
    </submittedName>
</protein>
<dbReference type="SMART" id="SM00320">
    <property type="entry name" value="WD40"/>
    <property type="match status" value="7"/>
</dbReference>
<dbReference type="InterPro" id="IPR036322">
    <property type="entry name" value="WD40_repeat_dom_sf"/>
</dbReference>
<dbReference type="InParanoid" id="A0A0H2RF04"/>
<dbReference type="STRING" id="27342.A0A0H2RF04"/>
<dbReference type="PANTHER" id="PTHR44040">
    <property type="entry name" value="RETINOBLASTOMA-BINDING PROTEIN 5"/>
    <property type="match status" value="1"/>
</dbReference>
<dbReference type="SUPFAM" id="SSF50978">
    <property type="entry name" value="WD40 repeat-like"/>
    <property type="match status" value="1"/>
</dbReference>
<evidence type="ECO:0000256" key="6">
    <source>
        <dbReference type="SAM" id="MobiDB-lite"/>
    </source>
</evidence>
<dbReference type="Proteomes" id="UP000053477">
    <property type="component" value="Unassembled WGS sequence"/>
</dbReference>
<dbReference type="EMBL" id="KQ086034">
    <property type="protein sequence ID" value="KLO10157.1"/>
    <property type="molecule type" value="Genomic_DNA"/>
</dbReference>
<evidence type="ECO:0000256" key="5">
    <source>
        <dbReference type="PROSITE-ProRule" id="PRU00221"/>
    </source>
</evidence>
<proteinExistence type="predicted"/>
<organism evidence="7 8">
    <name type="scientific">Schizopora paradoxa</name>
    <dbReference type="NCBI Taxonomy" id="27342"/>
    <lineage>
        <taxon>Eukaryota</taxon>
        <taxon>Fungi</taxon>
        <taxon>Dikarya</taxon>
        <taxon>Basidiomycota</taxon>
        <taxon>Agaricomycotina</taxon>
        <taxon>Agaricomycetes</taxon>
        <taxon>Hymenochaetales</taxon>
        <taxon>Schizoporaceae</taxon>
        <taxon>Schizopora</taxon>
    </lineage>
</organism>
<keyword evidence="2 5" id="KW-0853">WD repeat</keyword>
<dbReference type="OrthoDB" id="196858at2759"/>
<dbReference type="PROSITE" id="PS50082">
    <property type="entry name" value="WD_REPEATS_2"/>
    <property type="match status" value="1"/>
</dbReference>
<keyword evidence="8" id="KW-1185">Reference proteome</keyword>
<evidence type="ECO:0000256" key="2">
    <source>
        <dbReference type="ARBA" id="ARBA00022574"/>
    </source>
</evidence>
<dbReference type="PROSITE" id="PS00678">
    <property type="entry name" value="WD_REPEATS_1"/>
    <property type="match status" value="1"/>
</dbReference>
<evidence type="ECO:0000256" key="3">
    <source>
        <dbReference type="ARBA" id="ARBA00022737"/>
    </source>
</evidence>
<dbReference type="AlphaFoldDB" id="A0A0H2RF04"/>
<evidence type="ECO:0000313" key="7">
    <source>
        <dbReference type="EMBL" id="KLO10157.1"/>
    </source>
</evidence>
<dbReference type="Pfam" id="PF00400">
    <property type="entry name" value="WD40"/>
    <property type="match status" value="1"/>
</dbReference>
<keyword evidence="3" id="KW-0677">Repeat</keyword>
<feature type="region of interest" description="Disordered" evidence="6">
    <location>
        <begin position="391"/>
        <end position="420"/>
    </location>
</feature>
<dbReference type="PROSITE" id="PS50294">
    <property type="entry name" value="WD_REPEATS_REGION"/>
    <property type="match status" value="1"/>
</dbReference>
<dbReference type="Gene3D" id="2.130.10.10">
    <property type="entry name" value="YVTN repeat-like/Quinoprotein amine dehydrogenase"/>
    <property type="match status" value="2"/>
</dbReference>
<dbReference type="InterPro" id="IPR019775">
    <property type="entry name" value="WD40_repeat_CS"/>
</dbReference>
<feature type="compositionally biased region" description="Acidic residues" evidence="6">
    <location>
        <begin position="409"/>
        <end position="420"/>
    </location>
</feature>
<dbReference type="InterPro" id="IPR037850">
    <property type="entry name" value="RBBP5/Swd1"/>
</dbReference>
<keyword evidence="4" id="KW-0539">Nucleus</keyword>
<gene>
    <name evidence="7" type="ORF">SCHPADRAFT_531867</name>
</gene>
<evidence type="ECO:0000313" key="8">
    <source>
        <dbReference type="Proteomes" id="UP000053477"/>
    </source>
</evidence>
<dbReference type="FunCoup" id="A0A0H2RF04">
    <property type="interactions" value="902"/>
</dbReference>
<dbReference type="GO" id="GO:0048188">
    <property type="term" value="C:Set1C/COMPASS complex"/>
    <property type="evidence" value="ECO:0007669"/>
    <property type="project" value="InterPro"/>
</dbReference>
<dbReference type="InterPro" id="IPR015943">
    <property type="entry name" value="WD40/YVTN_repeat-like_dom_sf"/>
</dbReference>
<dbReference type="InterPro" id="IPR001680">
    <property type="entry name" value="WD40_rpt"/>
</dbReference>
<accession>A0A0H2RF04</accession>
<feature type="repeat" description="WD" evidence="5">
    <location>
        <begin position="61"/>
        <end position="96"/>
    </location>
</feature>
<dbReference type="PANTHER" id="PTHR44040:SF1">
    <property type="entry name" value="RETINOBLASTOMA-BINDING PROTEIN 5"/>
    <property type="match status" value="1"/>
</dbReference>